<feature type="transmembrane region" description="Helical" evidence="7">
    <location>
        <begin position="41"/>
        <end position="59"/>
    </location>
</feature>
<evidence type="ECO:0000313" key="9">
    <source>
        <dbReference type="Proteomes" id="UP000078407"/>
    </source>
</evidence>
<evidence type="ECO:0000256" key="5">
    <source>
        <dbReference type="ARBA" id="ARBA00022989"/>
    </source>
</evidence>
<accession>A0ABX2W945</accession>
<comment type="subcellular location">
    <subcellularLocation>
        <location evidence="1">Cell membrane</location>
        <topology evidence="1">Multi-pass membrane protein</topology>
    </subcellularLocation>
</comment>
<reference evidence="8 9" key="1">
    <citation type="submission" date="2016-04" db="EMBL/GenBank/DDBJ databases">
        <title>ATOL: Assembling a taxonomically balanced genome-scale reconstruction of the evolutionary history of the Enterobacteriaceae.</title>
        <authorList>
            <person name="Plunkett G.III."/>
            <person name="Neeno-Eckwall E.C."/>
            <person name="Glasner J.D."/>
            <person name="Perna N.T."/>
        </authorList>
    </citation>
    <scope>NUCLEOTIDE SEQUENCE [LARGE SCALE GENOMIC DNA]</scope>
    <source>
        <strain evidence="8 9">ATCC 51602</strain>
    </source>
</reference>
<feature type="transmembrane region" description="Helical" evidence="7">
    <location>
        <begin position="204"/>
        <end position="225"/>
    </location>
</feature>
<feature type="transmembrane region" description="Helical" evidence="7">
    <location>
        <begin position="245"/>
        <end position="266"/>
    </location>
</feature>
<feature type="transmembrane region" description="Helical" evidence="7">
    <location>
        <begin position="71"/>
        <end position="91"/>
    </location>
</feature>
<name>A0ABX2W945_9ENTR</name>
<feature type="transmembrane region" description="Helical" evidence="7">
    <location>
        <begin position="12"/>
        <end position="35"/>
    </location>
</feature>
<dbReference type="InterPro" id="IPR001712">
    <property type="entry name" value="T3SS_FHIPEP"/>
</dbReference>
<keyword evidence="8" id="KW-0969">Cilium</keyword>
<keyword evidence="3" id="KW-1003">Cell membrane</keyword>
<evidence type="ECO:0000256" key="1">
    <source>
        <dbReference type="ARBA" id="ARBA00004651"/>
    </source>
</evidence>
<comment type="similarity">
    <text evidence="2">Belongs to the FHIPEP (flagella/HR/invasion proteins export pore) family.</text>
</comment>
<keyword evidence="6 7" id="KW-0472">Membrane</keyword>
<feature type="transmembrane region" description="Helical" evidence="7">
    <location>
        <begin position="111"/>
        <end position="134"/>
    </location>
</feature>
<dbReference type="PRINTS" id="PR00949">
    <property type="entry name" value="TYPE3IMAPROT"/>
</dbReference>
<dbReference type="PIRSF" id="PIRSF005419">
    <property type="entry name" value="FlhA"/>
    <property type="match status" value="1"/>
</dbReference>
<evidence type="ECO:0000256" key="3">
    <source>
        <dbReference type="ARBA" id="ARBA00022475"/>
    </source>
</evidence>
<comment type="caution">
    <text evidence="8">The sequence shown here is derived from an EMBL/GenBank/DDBJ whole genome shotgun (WGS) entry which is preliminary data.</text>
</comment>
<proteinExistence type="inferred from homology"/>
<dbReference type="Proteomes" id="UP000078407">
    <property type="component" value="Unassembled WGS sequence"/>
</dbReference>
<organism evidence="8 9">
    <name type="scientific">Buttiauxella ferragutiae ATCC 51602</name>
    <dbReference type="NCBI Taxonomy" id="1354252"/>
    <lineage>
        <taxon>Bacteria</taxon>
        <taxon>Pseudomonadati</taxon>
        <taxon>Pseudomonadota</taxon>
        <taxon>Gammaproteobacteria</taxon>
        <taxon>Enterobacterales</taxon>
        <taxon>Enterobacteriaceae</taxon>
        <taxon>Buttiauxella</taxon>
    </lineage>
</organism>
<evidence type="ECO:0000256" key="6">
    <source>
        <dbReference type="ARBA" id="ARBA00023136"/>
    </source>
</evidence>
<evidence type="ECO:0000256" key="7">
    <source>
        <dbReference type="SAM" id="Phobius"/>
    </source>
</evidence>
<keyword evidence="8" id="KW-0966">Cell projection</keyword>
<dbReference type="InterPro" id="IPR042196">
    <property type="entry name" value="FHIPEP_4"/>
</dbReference>
<dbReference type="Gene3D" id="1.10.8.540">
    <property type="entry name" value="FHIPEP family, domain 3"/>
    <property type="match status" value="1"/>
</dbReference>
<dbReference type="PANTHER" id="PTHR30161:SF1">
    <property type="entry name" value="FLAGELLAR BIOSYNTHESIS PROTEIN FLHA-RELATED"/>
    <property type="match status" value="1"/>
</dbReference>
<dbReference type="Gene3D" id="3.40.50.12790">
    <property type="entry name" value="FHIPEP family, domain 4"/>
    <property type="match status" value="1"/>
</dbReference>
<evidence type="ECO:0000256" key="2">
    <source>
        <dbReference type="ARBA" id="ARBA00008835"/>
    </source>
</evidence>
<dbReference type="InterPro" id="IPR042193">
    <property type="entry name" value="FHIPEP_3"/>
</dbReference>
<dbReference type="PANTHER" id="PTHR30161">
    <property type="entry name" value="FLAGELLAR EXPORT PROTEIN, MEMBRANE FLHA SUBUNIT-RELATED"/>
    <property type="match status" value="1"/>
</dbReference>
<dbReference type="Gene3D" id="3.40.30.60">
    <property type="entry name" value="FHIPEP family, domain 1"/>
    <property type="match status" value="1"/>
</dbReference>
<evidence type="ECO:0000313" key="8">
    <source>
        <dbReference type="EMBL" id="OAT28086.1"/>
    </source>
</evidence>
<keyword evidence="5 7" id="KW-1133">Transmembrane helix</keyword>
<dbReference type="Pfam" id="PF00771">
    <property type="entry name" value="FHIPEP"/>
    <property type="match status" value="1"/>
</dbReference>
<keyword evidence="4 7" id="KW-0812">Transmembrane</keyword>
<sequence>MKFLNTLFAGTSRSFIAIPLLILSLLAMIVLPLPAFMLDGFFTFNIVLSMIVLLVALSIRRPLDFSIFPTVLLIATLLRLCMNVASTRVVLQFGHESPDAAGKVVESFGKVVIGGNYVVGMVVFLILMIINFIVITKGSERISEVAARFTLDALPGKQMAIDADLNAGMIDQRQAKERRDEIALEADFYGSMDGASKFVKGDAIAGLLILFINLFGGVAIGVFQHGLSFSEAMSVYSLLSIGDGLVAQIPSLMLAVSAAIVVTRVSDSDDDITIQFRDQLMASPPVIFTAAIVMLVMGLVPGMPTLVFLIFAGILAWAAWKTRQHKAEKVAPADQDQMERFTRPLENELKWSDIPYTDLLRLELGYQLIYLVDRDKGAELLQRLRGVRQTLSEQAGFLLPEVRVRDNMGLKPNQYAIYLNGVKVAVADVMLDRLMAINSGELLGEIPGFLTKEPVYGMDAVWIQPADKAKALNLGYSVVDVATIIGTHISKVIRSNIGALLQLDDVHQLQLRLSQLAPKLADELTAKLTANQQLKVYRNLLTDQVSLMDVRTMAQSLVDGAELTKDPLLLAAEARCAMRHTILHGLIGNATTVQVFTLSDELENMLLNAATQAQRNGGVPADSFPIEPQLLAQLQNRMPSVKEQMSLQGWSPILLVLPQLRPLLARYSRTFAKGLHVLSFNEVPDELHIEVKGILG</sequence>
<keyword evidence="9" id="KW-1185">Reference proteome</keyword>
<evidence type="ECO:0000256" key="4">
    <source>
        <dbReference type="ARBA" id="ARBA00022692"/>
    </source>
</evidence>
<dbReference type="InterPro" id="IPR042194">
    <property type="entry name" value="FHIPEP_1"/>
</dbReference>
<feature type="transmembrane region" description="Helical" evidence="7">
    <location>
        <begin position="287"/>
        <end position="320"/>
    </location>
</feature>
<dbReference type="InterPro" id="IPR025505">
    <property type="entry name" value="FHIPEP_CS"/>
</dbReference>
<dbReference type="PROSITE" id="PS00994">
    <property type="entry name" value="FHIPEP"/>
    <property type="match status" value="1"/>
</dbReference>
<keyword evidence="8" id="KW-0282">Flagellum</keyword>
<dbReference type="EMBL" id="LXEQ01000033">
    <property type="protein sequence ID" value="OAT28086.1"/>
    <property type="molecule type" value="Genomic_DNA"/>
</dbReference>
<gene>
    <name evidence="8" type="ORF">M976_01925</name>
</gene>
<protein>
    <submittedName>
        <fullName evidence="8">FlhA family flagellar biosynthesis protein</fullName>
    </submittedName>
</protein>